<dbReference type="Proteomes" id="UP000621492">
    <property type="component" value="Unassembled WGS sequence"/>
</dbReference>
<evidence type="ECO:0000313" key="3">
    <source>
        <dbReference type="Proteomes" id="UP000621492"/>
    </source>
</evidence>
<keyword evidence="1" id="KW-0812">Transmembrane</keyword>
<feature type="transmembrane region" description="Helical" evidence="1">
    <location>
        <begin position="28"/>
        <end position="48"/>
    </location>
</feature>
<organism evidence="2 3">
    <name type="scientific">Lentibacillus populi</name>
    <dbReference type="NCBI Taxonomy" id="1827502"/>
    <lineage>
        <taxon>Bacteria</taxon>
        <taxon>Bacillati</taxon>
        <taxon>Bacillota</taxon>
        <taxon>Bacilli</taxon>
        <taxon>Bacillales</taxon>
        <taxon>Bacillaceae</taxon>
        <taxon>Lentibacillus</taxon>
    </lineage>
</organism>
<reference evidence="2" key="2">
    <citation type="submission" date="2020-09" db="EMBL/GenBank/DDBJ databases">
        <authorList>
            <person name="Sun Q."/>
            <person name="Zhou Y."/>
        </authorList>
    </citation>
    <scope>NUCLEOTIDE SEQUENCE</scope>
    <source>
        <strain evidence="2">CGMCC 1.15454</strain>
    </source>
</reference>
<proteinExistence type="predicted"/>
<gene>
    <name evidence="2" type="ORF">GCM10011409_16840</name>
</gene>
<name>A0A9W5TWN9_9BACI</name>
<dbReference type="InterPro" id="IPR021324">
    <property type="entry name" value="DUF2929"/>
</dbReference>
<dbReference type="EMBL" id="BMJD01000010">
    <property type="protein sequence ID" value="GGB39940.1"/>
    <property type="molecule type" value="Genomic_DNA"/>
</dbReference>
<reference evidence="2" key="1">
    <citation type="journal article" date="2014" name="Int. J. Syst. Evol. Microbiol.">
        <title>Complete genome sequence of Corynebacterium casei LMG S-19264T (=DSM 44701T), isolated from a smear-ripened cheese.</title>
        <authorList>
            <consortium name="US DOE Joint Genome Institute (JGI-PGF)"/>
            <person name="Walter F."/>
            <person name="Albersmeier A."/>
            <person name="Kalinowski J."/>
            <person name="Ruckert C."/>
        </authorList>
    </citation>
    <scope>NUCLEOTIDE SEQUENCE</scope>
    <source>
        <strain evidence="2">CGMCC 1.15454</strain>
    </source>
</reference>
<evidence type="ECO:0000256" key="1">
    <source>
        <dbReference type="SAM" id="Phobius"/>
    </source>
</evidence>
<dbReference type="Pfam" id="PF11151">
    <property type="entry name" value="DUF2929"/>
    <property type="match status" value="1"/>
</dbReference>
<protein>
    <recommendedName>
        <fullName evidence="4">DUF2929 domain-containing protein</fullName>
    </recommendedName>
</protein>
<keyword evidence="3" id="KW-1185">Reference proteome</keyword>
<comment type="caution">
    <text evidence="2">The sequence shown here is derived from an EMBL/GenBank/DDBJ whole genome shotgun (WGS) entry which is preliminary data.</text>
</comment>
<accession>A0A9W5TWN9</accession>
<keyword evidence="1" id="KW-0472">Membrane</keyword>
<evidence type="ECO:0008006" key="4">
    <source>
        <dbReference type="Google" id="ProtNLM"/>
    </source>
</evidence>
<dbReference type="RefSeq" id="WP_088049740.1">
    <property type="nucleotide sequence ID" value="NZ_BMJD01000010.1"/>
</dbReference>
<dbReference type="AlphaFoldDB" id="A0A9W5TWN9"/>
<evidence type="ECO:0000313" key="2">
    <source>
        <dbReference type="EMBL" id="GGB39940.1"/>
    </source>
</evidence>
<keyword evidence="1" id="KW-1133">Transmembrane helix</keyword>
<sequence>MRFFWTFIWALAVGSVISYILSSMAGNPFNVVHTLALAIIFTLAIYLLGEGVLKEQEE</sequence>